<accession>A0ABY8UDV8</accession>
<feature type="transmembrane region" description="Helical" evidence="2">
    <location>
        <begin position="6"/>
        <end position="32"/>
    </location>
</feature>
<keyword evidence="2" id="KW-1133">Transmembrane helix</keyword>
<dbReference type="Proteomes" id="UP001244341">
    <property type="component" value="Chromosome 9b"/>
</dbReference>
<evidence type="ECO:0000256" key="2">
    <source>
        <dbReference type="SAM" id="Phobius"/>
    </source>
</evidence>
<gene>
    <name evidence="3" type="ORF">OEZ85_009752</name>
</gene>
<organism evidence="3 4">
    <name type="scientific">Tetradesmus obliquus</name>
    <name type="common">Green alga</name>
    <name type="synonym">Acutodesmus obliquus</name>
    <dbReference type="NCBI Taxonomy" id="3088"/>
    <lineage>
        <taxon>Eukaryota</taxon>
        <taxon>Viridiplantae</taxon>
        <taxon>Chlorophyta</taxon>
        <taxon>core chlorophytes</taxon>
        <taxon>Chlorophyceae</taxon>
        <taxon>CS clade</taxon>
        <taxon>Sphaeropleales</taxon>
        <taxon>Scenedesmaceae</taxon>
        <taxon>Tetradesmus</taxon>
    </lineage>
</organism>
<keyword evidence="4" id="KW-1185">Reference proteome</keyword>
<keyword evidence="2" id="KW-0812">Transmembrane</keyword>
<evidence type="ECO:0008006" key="5">
    <source>
        <dbReference type="Google" id="ProtNLM"/>
    </source>
</evidence>
<evidence type="ECO:0000313" key="4">
    <source>
        <dbReference type="Proteomes" id="UP001244341"/>
    </source>
</evidence>
<name>A0ABY8UDV8_TETOB</name>
<feature type="region of interest" description="Disordered" evidence="1">
    <location>
        <begin position="93"/>
        <end position="144"/>
    </location>
</feature>
<sequence>MTRPSLFGVTFLQVACSFVVIFVTTSSLLGPADRCYLSNKPHELGPCYFAVTAGAVSIGTAVLAGCLSCLSCDCCGLGPVCSILLAAFNCICSSSSSSSSRGRQGPGRMQQQLQDSPQGQQDTCRRRPLQASRLCTWHPASSQG</sequence>
<feature type="compositionally biased region" description="Low complexity" evidence="1">
    <location>
        <begin position="93"/>
        <end position="121"/>
    </location>
</feature>
<keyword evidence="2" id="KW-0472">Membrane</keyword>
<feature type="transmembrane region" description="Helical" evidence="2">
    <location>
        <begin position="44"/>
        <end position="65"/>
    </location>
</feature>
<evidence type="ECO:0000256" key="1">
    <source>
        <dbReference type="SAM" id="MobiDB-lite"/>
    </source>
</evidence>
<dbReference type="EMBL" id="CP126216">
    <property type="protein sequence ID" value="WIA18286.1"/>
    <property type="molecule type" value="Genomic_DNA"/>
</dbReference>
<protein>
    <recommendedName>
        <fullName evidence="5">CASP-like protein</fullName>
    </recommendedName>
</protein>
<evidence type="ECO:0000313" key="3">
    <source>
        <dbReference type="EMBL" id="WIA18286.1"/>
    </source>
</evidence>
<reference evidence="3 4" key="1">
    <citation type="submission" date="2023-05" db="EMBL/GenBank/DDBJ databases">
        <title>A 100% complete, gapless, phased diploid assembly of the Scenedesmus obliquus UTEX 3031 genome.</title>
        <authorList>
            <person name="Biondi T.C."/>
            <person name="Hanschen E.R."/>
            <person name="Kwon T."/>
            <person name="Eng W."/>
            <person name="Kruse C.P.S."/>
            <person name="Koehler S.I."/>
            <person name="Kunde Y."/>
            <person name="Gleasner C.D."/>
            <person name="You Mak K.T."/>
            <person name="Polle J."/>
            <person name="Hovde B.T."/>
            <person name="Starkenburg S.R."/>
        </authorList>
    </citation>
    <scope>NUCLEOTIDE SEQUENCE [LARGE SCALE GENOMIC DNA]</scope>
    <source>
        <strain evidence="3 4">DOE0152z</strain>
    </source>
</reference>
<proteinExistence type="predicted"/>